<dbReference type="EMBL" id="QJUL01000046">
    <property type="protein sequence ID" value="TBU86778.1"/>
    <property type="molecule type" value="Genomic_DNA"/>
</dbReference>
<proteinExistence type="predicted"/>
<evidence type="ECO:0000313" key="1">
    <source>
        <dbReference type="EMBL" id="TBU86778.1"/>
    </source>
</evidence>
<evidence type="ECO:0000313" key="2">
    <source>
        <dbReference type="Proteomes" id="UP000293172"/>
    </source>
</evidence>
<dbReference type="AlphaFoldDB" id="A0A4Q9QWG7"/>
<evidence type="ECO:0008006" key="3">
    <source>
        <dbReference type="Google" id="ProtNLM"/>
    </source>
</evidence>
<organism evidence="1 2">
    <name type="scientific">Phytopseudomonas dryadis</name>
    <dbReference type="NCBI Taxonomy" id="2487520"/>
    <lineage>
        <taxon>Bacteria</taxon>
        <taxon>Pseudomonadati</taxon>
        <taxon>Pseudomonadota</taxon>
        <taxon>Gammaproteobacteria</taxon>
        <taxon>Pseudomonadales</taxon>
        <taxon>Pseudomonadaceae</taxon>
        <taxon>Phytopseudomonas</taxon>
    </lineage>
</organism>
<comment type="caution">
    <text evidence="1">The sequence shown here is derived from an EMBL/GenBank/DDBJ whole genome shotgun (WGS) entry which is preliminary data.</text>
</comment>
<accession>A0A4Q9QWG7</accession>
<gene>
    <name evidence="1" type="ORF">DNK44_21995</name>
</gene>
<dbReference type="RefSeq" id="WP_131199046.1">
    <property type="nucleotide sequence ID" value="NZ_QJUL01000046.1"/>
</dbReference>
<dbReference type="Proteomes" id="UP000293172">
    <property type="component" value="Unassembled WGS sequence"/>
</dbReference>
<protein>
    <recommendedName>
        <fullName evidence="3">DUF3077 domain-containing protein</fullName>
    </recommendedName>
</protein>
<name>A0A4Q9QWG7_9GAMM</name>
<reference evidence="1 2" key="1">
    <citation type="submission" date="2018-06" db="EMBL/GenBank/DDBJ databases">
        <title>Three novel Pseudomonas species isolated from symptomatic oak.</title>
        <authorList>
            <person name="Bueno-Gonzalez V."/>
            <person name="Brady C."/>
        </authorList>
    </citation>
    <scope>NUCLEOTIDE SEQUENCE [LARGE SCALE GENOMIC DNA]</scope>
    <source>
        <strain evidence="1 2">P6B</strain>
    </source>
</reference>
<sequence length="103" mass="10781">MNAHVKLNAAIATTTETCAFLMLPGGGHLLETKDACEMKTSLEVASSLAEGVRLFAQRLADDINDGGFVHLDEMKALSFCAEAAAAITTSVSRSIPEPDNAAD</sequence>